<dbReference type="OrthoDB" id="9784166at2"/>
<accession>A0A917WXW4</accession>
<gene>
    <name evidence="2" type="primary">tsaB</name>
    <name evidence="2" type="ORF">GCM10011351_27220</name>
</gene>
<keyword evidence="3" id="KW-1185">Reference proteome</keyword>
<dbReference type="CDD" id="cd24032">
    <property type="entry name" value="ASKHA_NBD_TsaB"/>
    <property type="match status" value="1"/>
</dbReference>
<reference evidence="2" key="1">
    <citation type="journal article" date="2014" name="Int. J. Syst. Evol. Microbiol.">
        <title>Complete genome sequence of Corynebacterium casei LMG S-19264T (=DSM 44701T), isolated from a smear-ripened cheese.</title>
        <authorList>
            <consortium name="US DOE Joint Genome Institute (JGI-PGF)"/>
            <person name="Walter F."/>
            <person name="Albersmeier A."/>
            <person name="Kalinowski J."/>
            <person name="Ruckert C."/>
        </authorList>
    </citation>
    <scope>NUCLEOTIDE SEQUENCE</scope>
    <source>
        <strain evidence="2">CGMCC 1.6333</strain>
    </source>
</reference>
<dbReference type="GO" id="GO:0005829">
    <property type="term" value="C:cytosol"/>
    <property type="evidence" value="ECO:0007669"/>
    <property type="project" value="TreeGrafter"/>
</dbReference>
<comment type="caution">
    <text evidence="2">The sequence shown here is derived from an EMBL/GenBank/DDBJ whole genome shotgun (WGS) entry which is preliminary data.</text>
</comment>
<dbReference type="EMBL" id="BMLG01000020">
    <property type="protein sequence ID" value="GGM39592.1"/>
    <property type="molecule type" value="Genomic_DNA"/>
</dbReference>
<dbReference type="InterPro" id="IPR022496">
    <property type="entry name" value="T6A_TsaB"/>
</dbReference>
<name>A0A917WXW4_9BACI</name>
<sequence length="236" mass="26636">MNILAIDTSNETMGIAIYQDNKITAEYISNNKNKHSIRLMPAIVQLMRDVDLTPKELTKIVVAKGPGSYTGVRIGLSTAKTMAWTLNIPVVGISSLETLALQARELGYAICPFFDARRGLVYTGLFQRAEDGLLTTVEEKNVLFEDWLEQLKDVNHKVVFLSPDIDQYRDLIIEILGDNAIIPEEIYHTARPSLLAVYGRYKEADNIHNLTPNYLRLVEAEAKWLEAQRTAKVENE</sequence>
<evidence type="ECO:0000313" key="2">
    <source>
        <dbReference type="EMBL" id="GGM39592.1"/>
    </source>
</evidence>
<protein>
    <submittedName>
        <fullName evidence="2">tRNA threonylcarbamoyladenosine biosynthesis protein TsaB</fullName>
    </submittedName>
</protein>
<dbReference type="PANTHER" id="PTHR11735">
    <property type="entry name" value="TRNA N6-ADENOSINE THREONYLCARBAMOYLTRANSFERASE"/>
    <property type="match status" value="1"/>
</dbReference>
<organism evidence="2 3">
    <name type="scientific">Paraliobacillus quinghaiensis</name>
    <dbReference type="NCBI Taxonomy" id="470815"/>
    <lineage>
        <taxon>Bacteria</taxon>
        <taxon>Bacillati</taxon>
        <taxon>Bacillota</taxon>
        <taxon>Bacilli</taxon>
        <taxon>Bacillales</taxon>
        <taxon>Bacillaceae</taxon>
        <taxon>Paraliobacillus</taxon>
    </lineage>
</organism>
<proteinExistence type="predicted"/>
<evidence type="ECO:0000313" key="3">
    <source>
        <dbReference type="Proteomes" id="UP000618460"/>
    </source>
</evidence>
<dbReference type="SUPFAM" id="SSF53067">
    <property type="entry name" value="Actin-like ATPase domain"/>
    <property type="match status" value="2"/>
</dbReference>
<evidence type="ECO:0000259" key="1">
    <source>
        <dbReference type="Pfam" id="PF00814"/>
    </source>
</evidence>
<dbReference type="Proteomes" id="UP000618460">
    <property type="component" value="Unassembled WGS sequence"/>
</dbReference>
<dbReference type="Pfam" id="PF00814">
    <property type="entry name" value="TsaD"/>
    <property type="match status" value="1"/>
</dbReference>
<dbReference type="AlphaFoldDB" id="A0A917WXW4"/>
<dbReference type="RefSeq" id="WP_117156301.1">
    <property type="nucleotide sequence ID" value="NZ_BMLG01000020.1"/>
</dbReference>
<dbReference type="GO" id="GO:0002949">
    <property type="term" value="P:tRNA threonylcarbamoyladenosine modification"/>
    <property type="evidence" value="ECO:0007669"/>
    <property type="project" value="InterPro"/>
</dbReference>
<dbReference type="NCBIfam" id="TIGR03725">
    <property type="entry name" value="T6A_YeaZ"/>
    <property type="match status" value="1"/>
</dbReference>
<dbReference type="InterPro" id="IPR043129">
    <property type="entry name" value="ATPase_NBD"/>
</dbReference>
<feature type="domain" description="Gcp-like" evidence="1">
    <location>
        <begin position="25"/>
        <end position="197"/>
    </location>
</feature>
<dbReference type="PANTHER" id="PTHR11735:SF11">
    <property type="entry name" value="TRNA THREONYLCARBAMOYLADENOSINE BIOSYNTHESIS PROTEIN TSAB"/>
    <property type="match status" value="1"/>
</dbReference>
<reference evidence="2" key="2">
    <citation type="submission" date="2020-09" db="EMBL/GenBank/DDBJ databases">
        <authorList>
            <person name="Sun Q."/>
            <person name="Zhou Y."/>
        </authorList>
    </citation>
    <scope>NUCLEOTIDE SEQUENCE</scope>
    <source>
        <strain evidence="2">CGMCC 1.6333</strain>
    </source>
</reference>
<dbReference type="InterPro" id="IPR000905">
    <property type="entry name" value="Gcp-like_dom"/>
</dbReference>
<dbReference type="Gene3D" id="3.30.420.40">
    <property type="match status" value="2"/>
</dbReference>